<accession>A0ABU5NQK5</accession>
<dbReference type="Proteomes" id="UP001289615">
    <property type="component" value="Unassembled WGS sequence"/>
</dbReference>
<keyword evidence="2" id="KW-1185">Reference proteome</keyword>
<evidence type="ECO:0000313" key="1">
    <source>
        <dbReference type="EMBL" id="MEA0978330.1"/>
    </source>
</evidence>
<organism evidence="1 2">
    <name type="scientific">Lysinibacillus irui</name>
    <dbReference type="NCBI Taxonomy" id="2998077"/>
    <lineage>
        <taxon>Bacteria</taxon>
        <taxon>Bacillati</taxon>
        <taxon>Bacillota</taxon>
        <taxon>Bacilli</taxon>
        <taxon>Bacillales</taxon>
        <taxon>Bacillaceae</taxon>
        <taxon>Lysinibacillus</taxon>
    </lineage>
</organism>
<comment type="caution">
    <text evidence="1">The sequence shown here is derived from an EMBL/GenBank/DDBJ whole genome shotgun (WGS) entry which is preliminary data.</text>
</comment>
<sequence length="105" mass="12161">MTLSELKKKLDALGYPVAYSHFKSKKIPPFICYIADDSETFNADNKPLVEFEYVDIELYTVEKDLLAEGKIKEMLKENKLPWSRSEVFIDTEGVFKCTFSIQLIN</sequence>
<evidence type="ECO:0008006" key="3">
    <source>
        <dbReference type="Google" id="ProtNLM"/>
    </source>
</evidence>
<reference evidence="1 2" key="1">
    <citation type="submission" date="2023-12" db="EMBL/GenBank/DDBJ databases">
        <title>Genome comparison identifies genes involved in endophytic behavior of Lysinibacillus irui and provides insights into its role as a plant-growth promoting bacterium.</title>
        <authorList>
            <person name="Hilario S."/>
            <person name="Matos I."/>
            <person name="Goncalves M.F.M."/>
            <person name="Pardo C.A."/>
            <person name="Santos M.J."/>
        </authorList>
    </citation>
    <scope>NUCLEOTIDE SEQUENCE [LARGE SCALE GENOMIC DNA]</scope>
    <source>
        <strain evidence="1 2">B3</strain>
    </source>
</reference>
<dbReference type="EMBL" id="JAXUIA010000014">
    <property type="protein sequence ID" value="MEA0978330.1"/>
    <property type="molecule type" value="Genomic_DNA"/>
</dbReference>
<dbReference type="RefSeq" id="WP_322611991.1">
    <property type="nucleotide sequence ID" value="NZ_JAXLNX010000019.1"/>
</dbReference>
<proteinExistence type="predicted"/>
<gene>
    <name evidence="1" type="ORF">U6C28_18650</name>
</gene>
<evidence type="ECO:0000313" key="2">
    <source>
        <dbReference type="Proteomes" id="UP001289615"/>
    </source>
</evidence>
<name>A0ABU5NQK5_9BACI</name>
<protein>
    <recommendedName>
        <fullName evidence="3">DUF3168 domain-containing protein</fullName>
    </recommendedName>
</protein>